<keyword evidence="3 7" id="KW-0597">Phosphoprotein</keyword>
<dbReference type="InterPro" id="IPR011006">
    <property type="entry name" value="CheY-like_superfamily"/>
</dbReference>
<dbReference type="SUPFAM" id="SSF52172">
    <property type="entry name" value="CheY-like"/>
    <property type="match status" value="1"/>
</dbReference>
<evidence type="ECO:0000256" key="5">
    <source>
        <dbReference type="ARBA" id="ARBA00022777"/>
    </source>
</evidence>
<evidence type="ECO:0000259" key="8">
    <source>
        <dbReference type="PROSITE" id="PS50109"/>
    </source>
</evidence>
<feature type="domain" description="Histidine kinase" evidence="8">
    <location>
        <begin position="155"/>
        <end position="366"/>
    </location>
</feature>
<dbReference type="Pfam" id="PF02518">
    <property type="entry name" value="HATPase_c"/>
    <property type="match status" value="1"/>
</dbReference>
<dbReference type="InterPro" id="IPR003661">
    <property type="entry name" value="HisK_dim/P_dom"/>
</dbReference>
<dbReference type="InterPro" id="IPR005467">
    <property type="entry name" value="His_kinase_dom"/>
</dbReference>
<dbReference type="SUPFAM" id="SSF55874">
    <property type="entry name" value="ATPase domain of HSP90 chaperone/DNA topoisomerase II/histidine kinase"/>
    <property type="match status" value="1"/>
</dbReference>
<dbReference type="Pfam" id="PF00512">
    <property type="entry name" value="HisKA"/>
    <property type="match status" value="1"/>
</dbReference>
<dbReference type="InterPro" id="IPR001789">
    <property type="entry name" value="Sig_transdc_resp-reg_receiver"/>
</dbReference>
<evidence type="ECO:0000256" key="4">
    <source>
        <dbReference type="ARBA" id="ARBA00022679"/>
    </source>
</evidence>
<dbReference type="InterPro" id="IPR036890">
    <property type="entry name" value="HATPase_C_sf"/>
</dbReference>
<evidence type="ECO:0000256" key="7">
    <source>
        <dbReference type="PROSITE-ProRule" id="PRU00169"/>
    </source>
</evidence>
<proteinExistence type="predicted"/>
<dbReference type="PANTHER" id="PTHR42878">
    <property type="entry name" value="TWO-COMPONENT HISTIDINE KINASE"/>
    <property type="match status" value="1"/>
</dbReference>
<feature type="modified residue" description="4-aspartylphosphate" evidence="7">
    <location>
        <position position="59"/>
    </location>
</feature>
<name>A0ABR9V3M2_9CHRO</name>
<keyword evidence="5" id="KW-0418">Kinase</keyword>
<evidence type="ECO:0000256" key="1">
    <source>
        <dbReference type="ARBA" id="ARBA00000085"/>
    </source>
</evidence>
<accession>A0ABR9V3M2</accession>
<dbReference type="InterPro" id="IPR050351">
    <property type="entry name" value="BphY/WalK/GraS-like"/>
</dbReference>
<dbReference type="SMART" id="SM00448">
    <property type="entry name" value="REC"/>
    <property type="match status" value="1"/>
</dbReference>
<dbReference type="Gene3D" id="1.10.287.130">
    <property type="match status" value="1"/>
</dbReference>
<keyword evidence="11" id="KW-1185">Reference proteome</keyword>
<dbReference type="Proteomes" id="UP000654604">
    <property type="component" value="Unassembled WGS sequence"/>
</dbReference>
<sequence length="366" mass="42607">MNNLNTPKGDILIVDDVPENLQLLFTMLTEHDYDVRRVLSGKQALQVVDVEAPDLILLDIKMPELDGYQVCKILKSQEKTKHIPIIFLSALNDTFDKVHAFNVGGVDYITKPFQIEEVVIRVENQLRLLNMQREIESKNQELILLNQDLEAFSHRVSHDLKNKIHIINGFSQLIAQEFSHQFEPNVKEYFQYIHDEGKRMAEVIRDLLRLSQVQNIDIEYSTFNISEIVTEISDKLTAENKNRTVDFIISPNVYGRGDLNLIRIVLENLLENAYKYTAKTLKPRIEFGTYQQEGKDIYFIKDNGVGFNPREAEKLFTPFHRLHTDREFKGTGIGLSTVKRIIQRHHGDIWYDAQVNQGATFYFYLY</sequence>
<dbReference type="CDD" id="cd00082">
    <property type="entry name" value="HisKA"/>
    <property type="match status" value="1"/>
</dbReference>
<dbReference type="InterPro" id="IPR003594">
    <property type="entry name" value="HATPase_dom"/>
</dbReference>
<gene>
    <name evidence="10" type="ORF">IQ215_07200</name>
</gene>
<keyword evidence="4" id="KW-0808">Transferase</keyword>
<dbReference type="EC" id="2.7.13.3" evidence="2"/>
<dbReference type="PANTHER" id="PTHR42878:SF15">
    <property type="entry name" value="BACTERIOPHYTOCHROME"/>
    <property type="match status" value="1"/>
</dbReference>
<protein>
    <recommendedName>
        <fullName evidence="2">histidine kinase</fullName>
        <ecNumber evidence="2">2.7.13.3</ecNumber>
    </recommendedName>
</protein>
<dbReference type="Gene3D" id="3.30.565.10">
    <property type="entry name" value="Histidine kinase-like ATPase, C-terminal domain"/>
    <property type="match status" value="1"/>
</dbReference>
<dbReference type="EMBL" id="JADEWC010000012">
    <property type="protein sequence ID" value="MBE9222482.1"/>
    <property type="molecule type" value="Genomic_DNA"/>
</dbReference>
<organism evidence="10 11">
    <name type="scientific">Cyanobacterium stanieri LEGE 03274</name>
    <dbReference type="NCBI Taxonomy" id="1828756"/>
    <lineage>
        <taxon>Bacteria</taxon>
        <taxon>Bacillati</taxon>
        <taxon>Cyanobacteriota</taxon>
        <taxon>Cyanophyceae</taxon>
        <taxon>Oscillatoriophycideae</taxon>
        <taxon>Chroococcales</taxon>
        <taxon>Geminocystaceae</taxon>
        <taxon>Cyanobacterium</taxon>
    </lineage>
</organism>
<dbReference type="SMART" id="SM00387">
    <property type="entry name" value="HATPase_c"/>
    <property type="match status" value="1"/>
</dbReference>
<evidence type="ECO:0000259" key="9">
    <source>
        <dbReference type="PROSITE" id="PS50110"/>
    </source>
</evidence>
<evidence type="ECO:0000313" key="11">
    <source>
        <dbReference type="Proteomes" id="UP000654604"/>
    </source>
</evidence>
<dbReference type="Pfam" id="PF00072">
    <property type="entry name" value="Response_reg"/>
    <property type="match status" value="1"/>
</dbReference>
<comment type="caution">
    <text evidence="10">The sequence shown here is derived from an EMBL/GenBank/DDBJ whole genome shotgun (WGS) entry which is preliminary data.</text>
</comment>
<dbReference type="SMART" id="SM00388">
    <property type="entry name" value="HisKA"/>
    <property type="match status" value="1"/>
</dbReference>
<evidence type="ECO:0000313" key="10">
    <source>
        <dbReference type="EMBL" id="MBE9222482.1"/>
    </source>
</evidence>
<feature type="domain" description="Response regulatory" evidence="9">
    <location>
        <begin position="10"/>
        <end position="126"/>
    </location>
</feature>
<dbReference type="CDD" id="cd19920">
    <property type="entry name" value="REC_PA4781-like"/>
    <property type="match status" value="1"/>
</dbReference>
<dbReference type="InterPro" id="IPR004358">
    <property type="entry name" value="Sig_transdc_His_kin-like_C"/>
</dbReference>
<dbReference type="PROSITE" id="PS50109">
    <property type="entry name" value="HIS_KIN"/>
    <property type="match status" value="1"/>
</dbReference>
<evidence type="ECO:0000256" key="6">
    <source>
        <dbReference type="ARBA" id="ARBA00023012"/>
    </source>
</evidence>
<comment type="catalytic activity">
    <reaction evidence="1">
        <text>ATP + protein L-histidine = ADP + protein N-phospho-L-histidine.</text>
        <dbReference type="EC" id="2.7.13.3"/>
    </reaction>
</comment>
<dbReference type="RefSeq" id="WP_193800640.1">
    <property type="nucleotide sequence ID" value="NZ_JADEWC010000012.1"/>
</dbReference>
<evidence type="ECO:0000256" key="2">
    <source>
        <dbReference type="ARBA" id="ARBA00012438"/>
    </source>
</evidence>
<dbReference type="PROSITE" id="PS50110">
    <property type="entry name" value="RESPONSE_REGULATORY"/>
    <property type="match status" value="1"/>
</dbReference>
<keyword evidence="6" id="KW-0902">Two-component regulatory system</keyword>
<dbReference type="Gene3D" id="3.40.50.2300">
    <property type="match status" value="1"/>
</dbReference>
<dbReference type="PRINTS" id="PR00344">
    <property type="entry name" value="BCTRLSENSOR"/>
</dbReference>
<dbReference type="InterPro" id="IPR036097">
    <property type="entry name" value="HisK_dim/P_sf"/>
</dbReference>
<dbReference type="SUPFAM" id="SSF47384">
    <property type="entry name" value="Homodimeric domain of signal transducing histidine kinase"/>
    <property type="match status" value="1"/>
</dbReference>
<evidence type="ECO:0000256" key="3">
    <source>
        <dbReference type="ARBA" id="ARBA00022553"/>
    </source>
</evidence>
<reference evidence="10 11" key="1">
    <citation type="submission" date="2020-10" db="EMBL/GenBank/DDBJ databases">
        <authorList>
            <person name="Castelo-Branco R."/>
            <person name="Eusebio N."/>
            <person name="Adriana R."/>
            <person name="Vieira A."/>
            <person name="Brugerolle De Fraissinette N."/>
            <person name="Rezende De Castro R."/>
            <person name="Schneider M.P."/>
            <person name="Vasconcelos V."/>
            <person name="Leao P.N."/>
        </authorList>
    </citation>
    <scope>NUCLEOTIDE SEQUENCE [LARGE SCALE GENOMIC DNA]</scope>
    <source>
        <strain evidence="10 11">LEGE 03274</strain>
    </source>
</reference>